<protein>
    <submittedName>
        <fullName evidence="1">Uncharacterized protein</fullName>
    </submittedName>
</protein>
<sequence length="65" mass="7240">MSKEGSSEGSVKVPTECERIAATPKFKRRKVSTVRDFLPRCRRGTASDFKLHTRIAVDQSSQGKS</sequence>
<reference evidence="1 2" key="1">
    <citation type="journal article" date="2021" name="Plant Biotechnol. J.">
        <title>Multi-omics assisted identification of the key and species-specific regulatory components of drought-tolerant mechanisms in Gossypium stocksii.</title>
        <authorList>
            <person name="Yu D."/>
            <person name="Ke L."/>
            <person name="Zhang D."/>
            <person name="Wu Y."/>
            <person name="Sun Y."/>
            <person name="Mei J."/>
            <person name="Sun J."/>
            <person name="Sun Y."/>
        </authorList>
    </citation>
    <scope>NUCLEOTIDE SEQUENCE [LARGE SCALE GENOMIC DNA]</scope>
    <source>
        <strain evidence="2">cv. E1</strain>
        <tissue evidence="1">Leaf</tissue>
    </source>
</reference>
<organism evidence="1 2">
    <name type="scientific">Gossypium stocksii</name>
    <dbReference type="NCBI Taxonomy" id="47602"/>
    <lineage>
        <taxon>Eukaryota</taxon>
        <taxon>Viridiplantae</taxon>
        <taxon>Streptophyta</taxon>
        <taxon>Embryophyta</taxon>
        <taxon>Tracheophyta</taxon>
        <taxon>Spermatophyta</taxon>
        <taxon>Magnoliopsida</taxon>
        <taxon>eudicotyledons</taxon>
        <taxon>Gunneridae</taxon>
        <taxon>Pentapetalae</taxon>
        <taxon>rosids</taxon>
        <taxon>malvids</taxon>
        <taxon>Malvales</taxon>
        <taxon>Malvaceae</taxon>
        <taxon>Malvoideae</taxon>
        <taxon>Gossypium</taxon>
    </lineage>
</organism>
<accession>A0A9D4AD11</accession>
<name>A0A9D4AD11_9ROSI</name>
<proteinExistence type="predicted"/>
<evidence type="ECO:0000313" key="2">
    <source>
        <dbReference type="Proteomes" id="UP000828251"/>
    </source>
</evidence>
<keyword evidence="2" id="KW-1185">Reference proteome</keyword>
<dbReference type="Proteomes" id="UP000828251">
    <property type="component" value="Unassembled WGS sequence"/>
</dbReference>
<comment type="caution">
    <text evidence="1">The sequence shown here is derived from an EMBL/GenBank/DDBJ whole genome shotgun (WGS) entry which is preliminary data.</text>
</comment>
<evidence type="ECO:0000313" key="1">
    <source>
        <dbReference type="EMBL" id="KAH1107265.1"/>
    </source>
</evidence>
<dbReference type="AlphaFoldDB" id="A0A9D4AD11"/>
<dbReference type="EMBL" id="JAIQCV010000004">
    <property type="protein sequence ID" value="KAH1107265.1"/>
    <property type="molecule type" value="Genomic_DNA"/>
</dbReference>
<gene>
    <name evidence="1" type="ORF">J1N35_011033</name>
</gene>